<dbReference type="Proteomes" id="UP000248329">
    <property type="component" value="Unassembled WGS sequence"/>
</dbReference>
<accession>A0AC61L621</accession>
<organism evidence="1 2">
    <name type="scientific">Candidatus Methanogaster sp</name>
    <dbReference type="NCBI Taxonomy" id="3386292"/>
    <lineage>
        <taxon>Archaea</taxon>
        <taxon>Methanobacteriati</taxon>
        <taxon>Methanobacteriota</taxon>
        <taxon>Stenosarchaea group</taxon>
        <taxon>Methanomicrobia</taxon>
        <taxon>Methanosarcinales</taxon>
        <taxon>ANME-2 cluster</taxon>
        <taxon>Candidatus Methanogasteraceae</taxon>
        <taxon>Candidatus Methanogaster</taxon>
    </lineage>
</organism>
<reference evidence="1" key="1">
    <citation type="submission" date="2018-01" db="EMBL/GenBank/DDBJ databases">
        <authorList>
            <person name="Krukenberg V."/>
        </authorList>
    </citation>
    <scope>NUCLEOTIDE SEQUENCE</scope>
    <source>
        <strain evidence="1">E20ANME2</strain>
    </source>
</reference>
<sequence length="172" mass="19444">MSEFHISVPTDVLVNDLAIIASLVIIGLVIWFYSEGTNRVMGTGILGIVIIIFIYVSLIAPAQTKVVLDDDTLIVSIPPYGHETVKKEEIRRIYIVDLEYDENLRPKSKKFGEGTRSYKKGWYKLTNGRDAIMMTTGTKVVCLELGDKYIMLSPDRFDDFVEELNEKFMAVG</sequence>
<evidence type="ECO:0000313" key="1">
    <source>
        <dbReference type="EMBL" id="PXF61786.1"/>
    </source>
</evidence>
<evidence type="ECO:0000313" key="2">
    <source>
        <dbReference type="Proteomes" id="UP000248329"/>
    </source>
</evidence>
<proteinExistence type="predicted"/>
<protein>
    <submittedName>
        <fullName evidence="1">Uncharacterized protein</fullName>
    </submittedName>
</protein>
<name>A0AC61L621_9EURY</name>
<gene>
    <name evidence="1" type="ORF">C4B59_02760</name>
</gene>
<dbReference type="EMBL" id="PQXF01000003">
    <property type="protein sequence ID" value="PXF61786.1"/>
    <property type="molecule type" value="Genomic_DNA"/>
</dbReference>
<comment type="caution">
    <text evidence="1">The sequence shown here is derived from an EMBL/GenBank/DDBJ whole genome shotgun (WGS) entry which is preliminary data.</text>
</comment>